<evidence type="ECO:0000313" key="5">
    <source>
        <dbReference type="EMBL" id="GMS88181.1"/>
    </source>
</evidence>
<dbReference type="PANTHER" id="PTHR46377">
    <property type="entry name" value="DUAL SPECIFICITY PROTEIN PHOSPHATASE 19"/>
    <property type="match status" value="1"/>
</dbReference>
<dbReference type="PROSITE" id="PS50056">
    <property type="entry name" value="TYR_PHOSPHATASE_2"/>
    <property type="match status" value="1"/>
</dbReference>
<gene>
    <name evidence="5" type="ORF">PENTCL1PPCAC_10356</name>
</gene>
<dbReference type="PROSITE" id="PS50054">
    <property type="entry name" value="TYR_PHOSPHATASE_DUAL"/>
    <property type="match status" value="1"/>
</dbReference>
<keyword evidence="6" id="KW-1185">Reference proteome</keyword>
<dbReference type="InterPro" id="IPR000340">
    <property type="entry name" value="Dual-sp_phosphatase_cat-dom"/>
</dbReference>
<evidence type="ECO:0000256" key="1">
    <source>
        <dbReference type="ARBA" id="ARBA00022801"/>
    </source>
</evidence>
<dbReference type="InterPro" id="IPR016130">
    <property type="entry name" value="Tyr_Pase_AS"/>
</dbReference>
<dbReference type="SUPFAM" id="SSF52799">
    <property type="entry name" value="(Phosphotyrosine protein) phosphatases II"/>
    <property type="match status" value="1"/>
</dbReference>
<protein>
    <submittedName>
        <fullName evidence="5">Uncharacterized protein</fullName>
    </submittedName>
</protein>
<evidence type="ECO:0000256" key="2">
    <source>
        <dbReference type="ARBA" id="ARBA00022912"/>
    </source>
</evidence>
<keyword evidence="2" id="KW-0904">Protein phosphatase</keyword>
<sequence>MSLFDSIARAKSNLRKVEVQRTLEDGSCIVEKRSADGTFIAVEEESLPTVSEEPTVSSGESTVSKRRLKKVERARRLGFVVDLKPDLQCAGVAPGVFIGSQDVAADIQLLRANKITHVVNAATGIRCFFEKQFKYHLIKILDDPSEDIKSSLMPALDFMRHAVDSGGAVSLHFLTFDLPCKTDIPVFVHCNAGISRSSTVCIAYLIHYADHTVNSAIEHIKSVRPVIRPNDGFLVQLRSFEEESRQLKELN</sequence>
<dbReference type="Pfam" id="PF00782">
    <property type="entry name" value="DSPc"/>
    <property type="match status" value="1"/>
</dbReference>
<feature type="domain" description="Tyrosine specific protein phosphatases" evidence="4">
    <location>
        <begin position="185"/>
        <end position="225"/>
    </location>
</feature>
<organism evidence="5 6">
    <name type="scientific">Pristionchus entomophagus</name>
    <dbReference type="NCBI Taxonomy" id="358040"/>
    <lineage>
        <taxon>Eukaryota</taxon>
        <taxon>Metazoa</taxon>
        <taxon>Ecdysozoa</taxon>
        <taxon>Nematoda</taxon>
        <taxon>Chromadorea</taxon>
        <taxon>Rhabditida</taxon>
        <taxon>Rhabditina</taxon>
        <taxon>Diplogasteromorpha</taxon>
        <taxon>Diplogasteroidea</taxon>
        <taxon>Neodiplogasteridae</taxon>
        <taxon>Pristionchus</taxon>
    </lineage>
</organism>
<dbReference type="CDD" id="cd14498">
    <property type="entry name" value="DSP"/>
    <property type="match status" value="1"/>
</dbReference>
<dbReference type="PROSITE" id="PS00383">
    <property type="entry name" value="TYR_PHOSPHATASE_1"/>
    <property type="match status" value="1"/>
</dbReference>
<dbReference type="InterPro" id="IPR029021">
    <property type="entry name" value="Prot-tyrosine_phosphatase-like"/>
</dbReference>
<dbReference type="GO" id="GO:0005737">
    <property type="term" value="C:cytoplasm"/>
    <property type="evidence" value="ECO:0007669"/>
    <property type="project" value="TreeGrafter"/>
</dbReference>
<evidence type="ECO:0000313" key="6">
    <source>
        <dbReference type="Proteomes" id="UP001432027"/>
    </source>
</evidence>
<feature type="domain" description="Tyrosine-protein phosphatase" evidence="3">
    <location>
        <begin position="88"/>
        <end position="246"/>
    </location>
</feature>
<accession>A0AAV5SXZ3</accession>
<name>A0AAV5SXZ3_9BILA</name>
<dbReference type="Gene3D" id="3.90.190.10">
    <property type="entry name" value="Protein tyrosine phosphatase superfamily"/>
    <property type="match status" value="1"/>
</dbReference>
<evidence type="ECO:0000259" key="3">
    <source>
        <dbReference type="PROSITE" id="PS50054"/>
    </source>
</evidence>
<dbReference type="AlphaFoldDB" id="A0AAV5SXZ3"/>
<dbReference type="EMBL" id="BTSX01000003">
    <property type="protein sequence ID" value="GMS88181.1"/>
    <property type="molecule type" value="Genomic_DNA"/>
</dbReference>
<dbReference type="InterPro" id="IPR000387">
    <property type="entry name" value="Tyr_Pase_dom"/>
</dbReference>
<dbReference type="InterPro" id="IPR020422">
    <property type="entry name" value="TYR_PHOSPHATASE_DUAL_dom"/>
</dbReference>
<comment type="caution">
    <text evidence="5">The sequence shown here is derived from an EMBL/GenBank/DDBJ whole genome shotgun (WGS) entry which is preliminary data.</text>
</comment>
<evidence type="ECO:0000259" key="4">
    <source>
        <dbReference type="PROSITE" id="PS50056"/>
    </source>
</evidence>
<keyword evidence="1" id="KW-0378">Hydrolase</keyword>
<dbReference type="PANTHER" id="PTHR46377:SF1">
    <property type="entry name" value="DUAL SPECIFICITY PROTEIN PHOSPHATASE 19"/>
    <property type="match status" value="1"/>
</dbReference>
<dbReference type="Proteomes" id="UP001432027">
    <property type="component" value="Unassembled WGS sequence"/>
</dbReference>
<reference evidence="5" key="1">
    <citation type="submission" date="2023-10" db="EMBL/GenBank/DDBJ databases">
        <title>Genome assembly of Pristionchus species.</title>
        <authorList>
            <person name="Yoshida K."/>
            <person name="Sommer R.J."/>
        </authorList>
    </citation>
    <scope>NUCLEOTIDE SEQUENCE</scope>
    <source>
        <strain evidence="5">RS0144</strain>
    </source>
</reference>
<proteinExistence type="predicted"/>
<dbReference type="GO" id="GO:0008579">
    <property type="term" value="F:JUN kinase phosphatase activity"/>
    <property type="evidence" value="ECO:0007669"/>
    <property type="project" value="TreeGrafter"/>
</dbReference>
<dbReference type="SMART" id="SM00195">
    <property type="entry name" value="DSPc"/>
    <property type="match status" value="1"/>
</dbReference>